<protein>
    <submittedName>
        <fullName evidence="1">Uncharacterized protein</fullName>
    </submittedName>
</protein>
<comment type="caution">
    <text evidence="1">The sequence shown here is derived from an EMBL/GenBank/DDBJ whole genome shotgun (WGS) entry which is preliminary data.</text>
</comment>
<proteinExistence type="predicted"/>
<organism evidence="1 2">
    <name type="scientific">Candidatus Scalindua arabica</name>
    <dbReference type="NCBI Taxonomy" id="1127984"/>
    <lineage>
        <taxon>Bacteria</taxon>
        <taxon>Pseudomonadati</taxon>
        <taxon>Planctomycetota</taxon>
        <taxon>Candidatus Brocadiia</taxon>
        <taxon>Candidatus Brocadiales</taxon>
        <taxon>Candidatus Scalinduaceae</taxon>
        <taxon>Candidatus Scalindua</taxon>
    </lineage>
</organism>
<evidence type="ECO:0000313" key="1">
    <source>
        <dbReference type="EMBL" id="MBS1258799.1"/>
    </source>
</evidence>
<dbReference type="EMBL" id="JAANXD010000075">
    <property type="protein sequence ID" value="MBS1258799.1"/>
    <property type="molecule type" value="Genomic_DNA"/>
</dbReference>
<evidence type="ECO:0000313" key="2">
    <source>
        <dbReference type="Proteomes" id="UP000722750"/>
    </source>
</evidence>
<name>A0A941W3D5_9BACT</name>
<dbReference type="AlphaFoldDB" id="A0A941W3D5"/>
<gene>
    <name evidence="1" type="ORF">MAG551_01862</name>
</gene>
<reference evidence="1" key="1">
    <citation type="journal article" date="2021" name="ISME J.">
        <title>Fine-scale metabolic discontinuity in a stratified prokaryote microbiome of a Red Sea deep halocline.</title>
        <authorList>
            <person name="Michoud G."/>
            <person name="Ngugi D.K."/>
            <person name="Barozzi A."/>
            <person name="Merlino G."/>
            <person name="Calleja M.L."/>
            <person name="Delgado-Huertas A."/>
            <person name="Moran X.A.G."/>
            <person name="Daffonchio D."/>
        </authorList>
    </citation>
    <scope>NUCLEOTIDE SEQUENCE</scope>
    <source>
        <strain evidence="1">SuakinDeep_MAG55_1</strain>
    </source>
</reference>
<dbReference type="Proteomes" id="UP000722750">
    <property type="component" value="Unassembled WGS sequence"/>
</dbReference>
<accession>A0A941W3D5</accession>
<sequence>MIKIDLHTKKHSLEELLAMASSDSLVIHGKDGKSFILEETDDFEKEVEKLGNSEKFMSFLGERSKEKESIPIDDIAEKLEIETD</sequence>